<accession>A0A2Z4Y747</accession>
<sequence length="41" mass="4410">MLLKQAKSRASRPRGFAGEMVQLSLVEASGLSPIIPKGTQR</sequence>
<proteinExistence type="predicted"/>
<evidence type="ECO:0000313" key="1">
    <source>
        <dbReference type="EMBL" id="AXA37044.1"/>
    </source>
</evidence>
<reference evidence="1 2" key="1">
    <citation type="submission" date="2018-05" db="EMBL/GenBank/DDBJ databases">
        <title>A metagenomic window into the 2 km-deep terrestrial subsurface aquifer revealed taxonomically and functionally diverse microbial community comprising novel uncultured bacterial lineages.</title>
        <authorList>
            <person name="Kadnikov V.V."/>
            <person name="Mardanov A.V."/>
            <person name="Beletsky A.V."/>
            <person name="Banks D."/>
            <person name="Pimenov N.V."/>
            <person name="Frank Y.A."/>
            <person name="Karnachuk O.V."/>
            <person name="Ravin N.V."/>
        </authorList>
    </citation>
    <scope>NUCLEOTIDE SEQUENCE [LARGE SCALE GENOMIC DNA]</scope>
    <source>
        <strain evidence="1">BY</strain>
    </source>
</reference>
<dbReference type="AlphaFoldDB" id="A0A2Z4Y747"/>
<protein>
    <submittedName>
        <fullName evidence="1">Uncharacterized protein</fullName>
    </submittedName>
</protein>
<evidence type="ECO:0000313" key="2">
    <source>
        <dbReference type="Proteomes" id="UP000262583"/>
    </source>
</evidence>
<name>A0A2Z4Y747_SUMC1</name>
<organism evidence="1 2">
    <name type="scientific">Sumerlaea chitinivorans</name>
    <dbReference type="NCBI Taxonomy" id="2250252"/>
    <lineage>
        <taxon>Bacteria</taxon>
        <taxon>Candidatus Sumerlaeota</taxon>
        <taxon>Candidatus Sumerlaeia</taxon>
        <taxon>Candidatus Sumerlaeales</taxon>
        <taxon>Candidatus Sumerlaeaceae</taxon>
        <taxon>Candidatus Sumerlaea</taxon>
    </lineage>
</organism>
<gene>
    <name evidence="1" type="ORF">BRCON_2267</name>
</gene>
<dbReference type="Proteomes" id="UP000262583">
    <property type="component" value="Chromosome"/>
</dbReference>
<dbReference type="KEGG" id="schv:BRCON_2267"/>
<dbReference type="EMBL" id="CP030759">
    <property type="protein sequence ID" value="AXA37044.1"/>
    <property type="molecule type" value="Genomic_DNA"/>
</dbReference>